<dbReference type="RefSeq" id="WP_079441743.1">
    <property type="nucleotide sequence ID" value="NZ_MZGT01000078.1"/>
</dbReference>
<comment type="caution">
    <text evidence="2">The sequence shown here is derived from an EMBL/GenBank/DDBJ whole genome shotgun (WGS) entry which is preliminary data.</text>
</comment>
<dbReference type="PANTHER" id="PTHR30006">
    <property type="entry name" value="THIAMINE-BINDING PERIPLASMIC PROTEIN-RELATED"/>
    <property type="match status" value="1"/>
</dbReference>
<dbReference type="Gene3D" id="3.40.190.10">
    <property type="entry name" value="Periplasmic binding protein-like II"/>
    <property type="match status" value="2"/>
</dbReference>
<dbReference type="OrthoDB" id="9766989at2"/>
<dbReference type="EMBL" id="MZGT01000078">
    <property type="protein sequence ID" value="OPJ58027.1"/>
    <property type="molecule type" value="Genomic_DNA"/>
</dbReference>
<dbReference type="Pfam" id="PF13343">
    <property type="entry name" value="SBP_bac_6"/>
    <property type="match status" value="1"/>
</dbReference>
<dbReference type="Proteomes" id="UP000191056">
    <property type="component" value="Unassembled WGS sequence"/>
</dbReference>
<sequence length="322" mass="37079">MSKTKNIIDKSEYDVLGLLPCPIKVPVEIGFDDMINDLGNECDFKYLLEGNANYEVMWMDESSHVPSKEELPKVIISAGVNSFYRKDFRTKAIEEKYFKEVKCKNEAFIKSDLYDKDGNYYIMSLNYLVMIVDLTKLNNRNIPKSWSELLDSQFKKEIAIRGKKGKYCETTLLAIYKDYGIDGIMKLKELVGYGGHPAEMVKNAGKGVEDAPTISLVPHFYAKLLRNNKNVKIIWPEEGAIVSPVTLLVQKGISENLEKVVDYFTSQEVRDICKKASLPHPSDYLEYLNENNYKMNWIGWDFISNNDINKLLLELNTYFYSN</sequence>
<name>A0A1V4IER6_9CLOT</name>
<protein>
    <recommendedName>
        <fullName evidence="4">ABC transporter substrate-binding protein</fullName>
    </recommendedName>
</protein>
<reference evidence="2 3" key="1">
    <citation type="submission" date="2017-03" db="EMBL/GenBank/DDBJ databases">
        <title>Genome sequence of Clostridium chromiireducens DSM 23318.</title>
        <authorList>
            <person name="Poehlein A."/>
            <person name="Daniel R."/>
        </authorList>
    </citation>
    <scope>NUCLEOTIDE SEQUENCE [LARGE SCALE GENOMIC DNA]</scope>
    <source>
        <strain evidence="2 3">DSM 23318</strain>
    </source>
</reference>
<dbReference type="PANTHER" id="PTHR30006:SF2">
    <property type="entry name" value="ABC TRANSPORTER SUBSTRATE-BINDING PROTEIN"/>
    <property type="match status" value="1"/>
</dbReference>
<keyword evidence="1" id="KW-0732">Signal</keyword>
<evidence type="ECO:0000313" key="2">
    <source>
        <dbReference type="EMBL" id="OPJ58027.1"/>
    </source>
</evidence>
<evidence type="ECO:0000313" key="3">
    <source>
        <dbReference type="Proteomes" id="UP000191056"/>
    </source>
</evidence>
<accession>A0A1V4IER6</accession>
<dbReference type="AlphaFoldDB" id="A0A1V4IER6"/>
<proteinExistence type="predicted"/>
<dbReference type="STRING" id="225345.CLCHR_41050"/>
<evidence type="ECO:0008006" key="4">
    <source>
        <dbReference type="Google" id="ProtNLM"/>
    </source>
</evidence>
<dbReference type="SUPFAM" id="SSF53850">
    <property type="entry name" value="Periplasmic binding protein-like II"/>
    <property type="match status" value="1"/>
</dbReference>
<organism evidence="2 3">
    <name type="scientific">Clostridium chromiireducens</name>
    <dbReference type="NCBI Taxonomy" id="225345"/>
    <lineage>
        <taxon>Bacteria</taxon>
        <taxon>Bacillati</taxon>
        <taxon>Bacillota</taxon>
        <taxon>Clostridia</taxon>
        <taxon>Eubacteriales</taxon>
        <taxon>Clostridiaceae</taxon>
        <taxon>Clostridium</taxon>
    </lineage>
</organism>
<gene>
    <name evidence="2" type="ORF">CLCHR_41050</name>
</gene>
<keyword evidence="3" id="KW-1185">Reference proteome</keyword>
<evidence type="ECO:0000256" key="1">
    <source>
        <dbReference type="ARBA" id="ARBA00022729"/>
    </source>
</evidence>